<evidence type="ECO:0000256" key="2">
    <source>
        <dbReference type="ARBA" id="ARBA00022801"/>
    </source>
</evidence>
<keyword evidence="1 6" id="KW-0547">Nucleotide-binding</keyword>
<dbReference type="EC" id="3.6.4.13" evidence="7"/>
<name>A0A834R910_SARSC</name>
<comment type="similarity">
    <text evidence="6">Belongs to the DEAD box helicase family.</text>
</comment>
<protein>
    <recommendedName>
        <fullName evidence="7">ATP-dependent RNA helicase</fullName>
        <ecNumber evidence="7">3.6.4.13</ecNumber>
    </recommendedName>
</protein>
<comment type="function">
    <text evidence="7">RNA helicase.</text>
</comment>
<dbReference type="Pfam" id="PF00270">
    <property type="entry name" value="DEAD"/>
    <property type="match status" value="1"/>
</dbReference>
<dbReference type="Proteomes" id="UP000070412">
    <property type="component" value="Unassembled WGS sequence"/>
</dbReference>
<dbReference type="GO" id="GO:0016787">
    <property type="term" value="F:hydrolase activity"/>
    <property type="evidence" value="ECO:0007669"/>
    <property type="project" value="UniProtKB-KW"/>
</dbReference>
<evidence type="ECO:0000256" key="4">
    <source>
        <dbReference type="ARBA" id="ARBA00022840"/>
    </source>
</evidence>
<evidence type="ECO:0000256" key="1">
    <source>
        <dbReference type="ARBA" id="ARBA00022741"/>
    </source>
</evidence>
<evidence type="ECO:0000256" key="6">
    <source>
        <dbReference type="RuleBase" id="RU000492"/>
    </source>
</evidence>
<proteinExistence type="inferred from homology"/>
<dbReference type="GO" id="GO:0003724">
    <property type="term" value="F:RNA helicase activity"/>
    <property type="evidence" value="ECO:0007669"/>
    <property type="project" value="UniProtKB-EC"/>
</dbReference>
<evidence type="ECO:0000313" key="12">
    <source>
        <dbReference type="Proteomes" id="UP000070412"/>
    </source>
</evidence>
<dbReference type="SMART" id="SM00490">
    <property type="entry name" value="HELICc"/>
    <property type="match status" value="1"/>
</dbReference>
<dbReference type="PROSITE" id="PS00039">
    <property type="entry name" value="DEAD_ATP_HELICASE"/>
    <property type="match status" value="1"/>
</dbReference>
<dbReference type="PROSITE" id="PS51194">
    <property type="entry name" value="HELICASE_CTER"/>
    <property type="match status" value="1"/>
</dbReference>
<dbReference type="SMART" id="SM00487">
    <property type="entry name" value="DEXDc"/>
    <property type="match status" value="1"/>
</dbReference>
<dbReference type="PROSITE" id="PS51192">
    <property type="entry name" value="HELICASE_ATP_BIND_1"/>
    <property type="match status" value="1"/>
</dbReference>
<evidence type="ECO:0000259" key="9">
    <source>
        <dbReference type="PROSITE" id="PS51194"/>
    </source>
</evidence>
<dbReference type="InterPro" id="IPR014001">
    <property type="entry name" value="Helicase_ATP-bd"/>
</dbReference>
<dbReference type="InterPro" id="IPR000629">
    <property type="entry name" value="RNA-helicase_DEAD-box_CS"/>
</dbReference>
<dbReference type="EnsemblMetazoa" id="SSS_3659s_mrna">
    <property type="protein sequence ID" value="KAF7491974.1"/>
    <property type="gene ID" value="SSS_3659"/>
</dbReference>
<dbReference type="GO" id="GO:0005524">
    <property type="term" value="F:ATP binding"/>
    <property type="evidence" value="ECO:0007669"/>
    <property type="project" value="UniProtKB-UniRule"/>
</dbReference>
<dbReference type="AlphaFoldDB" id="A0A834R910"/>
<evidence type="ECO:0000259" key="8">
    <source>
        <dbReference type="PROSITE" id="PS51192"/>
    </source>
</evidence>
<dbReference type="CDD" id="cd18787">
    <property type="entry name" value="SF2_C_DEAD"/>
    <property type="match status" value="1"/>
</dbReference>
<dbReference type="InterPro" id="IPR027417">
    <property type="entry name" value="P-loop_NTPase"/>
</dbReference>
<evidence type="ECO:0000256" key="5">
    <source>
        <dbReference type="ARBA" id="ARBA00022884"/>
    </source>
</evidence>
<keyword evidence="4 6" id="KW-0067">ATP-binding</keyword>
<dbReference type="Pfam" id="PF00271">
    <property type="entry name" value="Helicase_C"/>
    <property type="match status" value="1"/>
</dbReference>
<evidence type="ECO:0000256" key="7">
    <source>
        <dbReference type="RuleBase" id="RU365068"/>
    </source>
</evidence>
<reference evidence="10" key="2">
    <citation type="submission" date="2020-01" db="EMBL/GenBank/DDBJ databases">
        <authorList>
            <person name="Korhonen P.K.K."/>
            <person name="Guangxu M.G."/>
            <person name="Wang T.W."/>
            <person name="Stroehlein A.J.S."/>
            <person name="Young N.D."/>
            <person name="Ang C.-S.A."/>
            <person name="Fernando D.W.F."/>
            <person name="Lu H.L."/>
            <person name="Taylor S.T."/>
            <person name="Ehtesham M.E.M."/>
            <person name="Najaraj S.H.N."/>
            <person name="Harsha G.H.G."/>
            <person name="Madugundu A.M."/>
            <person name="Renuse S.R."/>
            <person name="Holt D.H."/>
            <person name="Pandey A.P."/>
            <person name="Papenfuss A.P."/>
            <person name="Gasser R.B.G."/>
            <person name="Fischer K.F."/>
        </authorList>
    </citation>
    <scope>NUCLEOTIDE SEQUENCE</scope>
    <source>
        <strain evidence="10">SSS_KF_BRIS2020</strain>
    </source>
</reference>
<dbReference type="Gene3D" id="3.40.50.300">
    <property type="entry name" value="P-loop containing nucleotide triphosphate hydrolases"/>
    <property type="match status" value="2"/>
</dbReference>
<gene>
    <name evidence="10" type="ORF">SSS_3659</name>
</gene>
<keyword evidence="12" id="KW-1185">Reference proteome</keyword>
<evidence type="ECO:0000256" key="3">
    <source>
        <dbReference type="ARBA" id="ARBA00022806"/>
    </source>
</evidence>
<dbReference type="InterPro" id="IPR001650">
    <property type="entry name" value="Helicase_C-like"/>
</dbReference>
<reference evidence="12" key="1">
    <citation type="journal article" date="2020" name="PLoS Negl. Trop. Dis.">
        <title>High-quality nuclear genome for Sarcoptes scabiei-A critical resource for a neglected parasite.</title>
        <authorList>
            <person name="Korhonen P.K."/>
            <person name="Gasser R.B."/>
            <person name="Ma G."/>
            <person name="Wang T."/>
            <person name="Stroehlein A.J."/>
            <person name="Young N.D."/>
            <person name="Ang C.S."/>
            <person name="Fernando D.D."/>
            <person name="Lu H.C."/>
            <person name="Taylor S."/>
            <person name="Reynolds S.L."/>
            <person name="Mofiz E."/>
            <person name="Najaraj S.H."/>
            <person name="Gowda H."/>
            <person name="Madugundu A."/>
            <person name="Renuse S."/>
            <person name="Holt D."/>
            <person name="Pandey A."/>
            <person name="Papenfuss A.T."/>
            <person name="Fischer K."/>
        </authorList>
    </citation>
    <scope>NUCLEOTIDE SEQUENCE [LARGE SCALE GENOMIC DNA]</scope>
</reference>
<dbReference type="SUPFAM" id="SSF52540">
    <property type="entry name" value="P-loop containing nucleoside triphosphate hydrolases"/>
    <property type="match status" value="2"/>
</dbReference>
<feature type="domain" description="Helicase ATP-binding" evidence="8">
    <location>
        <begin position="130"/>
        <end position="347"/>
    </location>
</feature>
<dbReference type="InterPro" id="IPR011545">
    <property type="entry name" value="DEAD/DEAH_box_helicase_dom"/>
</dbReference>
<comment type="domain">
    <text evidence="7">The Q motif is unique to and characteristic of the DEAD box family of RNA helicases and controls ATP binding and hydrolysis.</text>
</comment>
<dbReference type="GO" id="GO:0003723">
    <property type="term" value="F:RNA binding"/>
    <property type="evidence" value="ECO:0007669"/>
    <property type="project" value="UniProtKB-UniRule"/>
</dbReference>
<feature type="domain" description="Helicase C-terminal" evidence="9">
    <location>
        <begin position="365"/>
        <end position="536"/>
    </location>
</feature>
<dbReference type="OrthoDB" id="3370at2759"/>
<reference evidence="11" key="3">
    <citation type="submission" date="2022-06" db="UniProtKB">
        <authorList>
            <consortium name="EnsemblMetazoa"/>
        </authorList>
    </citation>
    <scope>IDENTIFICATION</scope>
</reference>
<evidence type="ECO:0000313" key="10">
    <source>
        <dbReference type="EMBL" id="KAF7491974.1"/>
    </source>
</evidence>
<keyword evidence="3 6" id="KW-0347">Helicase</keyword>
<keyword evidence="5 7" id="KW-0694">RNA-binding</keyword>
<dbReference type="EMBL" id="WVUK01000058">
    <property type="protein sequence ID" value="KAF7491974.1"/>
    <property type="molecule type" value="Genomic_DNA"/>
</dbReference>
<dbReference type="PANTHER" id="PTHR24031">
    <property type="entry name" value="RNA HELICASE"/>
    <property type="match status" value="1"/>
</dbReference>
<sequence>MASVCGMNVPKFQIQDISRQSEMDLDKKYRNSLQESDNQEQLDFNNETENFVTIGNLKRIRSSRSTVNLNDWLHNSTSFSGDLQSNSSDFDDLALSLDTKLVENLKDLKIRKFFPVQKELIPIISKRLSEFHLARPRDVCVLSPTGTGKTFAYAIPLINYLMHRVVTRIRAIVILPVNDLAKQVHQVFQSLCKNTTLKIGLFIGSTNKITSNDFYKTTSNPSKKLYTIDILVMTPGKIRELIHDVDFDLSSLEVMIIDEADRSMNETQFQWLEFIEQLVYGSKVKCFCPCFVPKVKKQHAINFEENCVCALKARFQRKFILKLLFSATLSTDPEKIDSLSLHDPIHYTAKITDTDIGPQQIIPENLKEYLVIYDEDKKPLILWNIIENEKYSRILCFTNSVYNSHRLCQLMKKISTIKVREFSSRQNIQKRTKILKRFASGSIQMIISTDMTARGIDIEGIDCVVCYDLPRNETAYIHRIGRTARAGKFGTAITIISPNQLKHFNIIMRKLHRNNGAEKIERMAIKTSKLKPMKLIYKRALLELKSDANEEIIKLKFRKKLKKSNQS</sequence>
<comment type="catalytic activity">
    <reaction evidence="7">
        <text>ATP + H2O = ADP + phosphate + H(+)</text>
        <dbReference type="Rhea" id="RHEA:13065"/>
        <dbReference type="ChEBI" id="CHEBI:15377"/>
        <dbReference type="ChEBI" id="CHEBI:15378"/>
        <dbReference type="ChEBI" id="CHEBI:30616"/>
        <dbReference type="ChEBI" id="CHEBI:43474"/>
        <dbReference type="ChEBI" id="CHEBI:456216"/>
        <dbReference type="EC" id="3.6.4.13"/>
    </reaction>
</comment>
<evidence type="ECO:0000313" key="11">
    <source>
        <dbReference type="EnsemblMetazoa" id="KAF7491974.1"/>
    </source>
</evidence>
<organism evidence="10">
    <name type="scientific">Sarcoptes scabiei</name>
    <name type="common">Itch mite</name>
    <name type="synonym">Acarus scabiei</name>
    <dbReference type="NCBI Taxonomy" id="52283"/>
    <lineage>
        <taxon>Eukaryota</taxon>
        <taxon>Metazoa</taxon>
        <taxon>Ecdysozoa</taxon>
        <taxon>Arthropoda</taxon>
        <taxon>Chelicerata</taxon>
        <taxon>Arachnida</taxon>
        <taxon>Acari</taxon>
        <taxon>Acariformes</taxon>
        <taxon>Sarcoptiformes</taxon>
        <taxon>Astigmata</taxon>
        <taxon>Psoroptidia</taxon>
        <taxon>Sarcoptoidea</taxon>
        <taxon>Sarcoptidae</taxon>
        <taxon>Sarcoptinae</taxon>
        <taxon>Sarcoptes</taxon>
    </lineage>
</organism>
<keyword evidence="2 6" id="KW-0378">Hydrolase</keyword>
<accession>A0A834R910</accession>